<gene>
    <name evidence="6" type="ORF">OG699_43390</name>
</gene>
<dbReference type="GO" id="GO:0005524">
    <property type="term" value="F:ATP binding"/>
    <property type="evidence" value="ECO:0007669"/>
    <property type="project" value="UniProtKB-UniRule"/>
</dbReference>
<keyword evidence="2 4" id="KW-0547">Nucleotide-binding</keyword>
<keyword evidence="3 4" id="KW-0067">ATP-binding</keyword>
<sequence>MSQTSSQRPTVVVVDGYSAGNFYPAAFTETGARVVHVQSTPELIPSMLAPDLSAYEENIVEGDEKTLLERLRPYAPACVVAGQEGAVPLADHLSEALGVPSNGTRLSAARRDKYEMIEALRRAGVRCAEQFKSGNVRELVRWAEERGVYPVVVKPLSSAASDGVYICDSAEQVAAAATAGLASQDIFGAANTEILVQSYLKGTEYIVDTVSADGEHYACGVWQYEKTLLPSGKNIYNRDILLAPDAGPVQALVAYVREVLAALDVLWGPAHAEVIMTGQGPALVEIGTRLNGNIHAGFHDVCLGHNQAGLAARAYVRPEEFRREYGGRVYARRQPGVVYNTPTEQDGVVDAVDTTAVDEIRALDSVFLAGLKLAPGSRIRPTTDLLTSSMRVYLTARDEAQLDADYEKVRGLKDSVYRVTPQPRPQS</sequence>
<dbReference type="Gene3D" id="3.30.470.20">
    <property type="entry name" value="ATP-grasp fold, B domain"/>
    <property type="match status" value="1"/>
</dbReference>
<reference evidence="6" key="1">
    <citation type="submission" date="2022-10" db="EMBL/GenBank/DDBJ databases">
        <title>The complete genomes of actinobacterial strains from the NBC collection.</title>
        <authorList>
            <person name="Joergensen T.S."/>
            <person name="Alvarez Arevalo M."/>
            <person name="Sterndorff E.B."/>
            <person name="Faurdal D."/>
            <person name="Vuksanovic O."/>
            <person name="Mourched A.-S."/>
            <person name="Charusanti P."/>
            <person name="Shaw S."/>
            <person name="Blin K."/>
            <person name="Weber T."/>
        </authorList>
    </citation>
    <scope>NUCLEOTIDE SEQUENCE</scope>
    <source>
        <strain evidence="6">NBC_01393</strain>
    </source>
</reference>
<dbReference type="EMBL" id="CP109546">
    <property type="protein sequence ID" value="WTZ14203.1"/>
    <property type="molecule type" value="Genomic_DNA"/>
</dbReference>
<dbReference type="InterPro" id="IPR052032">
    <property type="entry name" value="ATP-dep_AA_Ligase"/>
</dbReference>
<evidence type="ECO:0000256" key="2">
    <source>
        <dbReference type="ARBA" id="ARBA00022741"/>
    </source>
</evidence>
<keyword evidence="1" id="KW-0436">Ligase</keyword>
<proteinExistence type="predicted"/>
<evidence type="ECO:0000256" key="3">
    <source>
        <dbReference type="ARBA" id="ARBA00022840"/>
    </source>
</evidence>
<evidence type="ECO:0000259" key="5">
    <source>
        <dbReference type="PROSITE" id="PS50975"/>
    </source>
</evidence>
<dbReference type="PROSITE" id="PS50975">
    <property type="entry name" value="ATP_GRASP"/>
    <property type="match status" value="1"/>
</dbReference>
<evidence type="ECO:0000256" key="4">
    <source>
        <dbReference type="PROSITE-ProRule" id="PRU00409"/>
    </source>
</evidence>
<dbReference type="AlphaFoldDB" id="A0AAU3IGA4"/>
<evidence type="ECO:0000313" key="6">
    <source>
        <dbReference type="EMBL" id="WTZ14203.1"/>
    </source>
</evidence>
<dbReference type="PANTHER" id="PTHR43585">
    <property type="entry name" value="FUMIPYRROLE BIOSYNTHESIS PROTEIN C"/>
    <property type="match status" value="1"/>
</dbReference>
<dbReference type="NCBIfam" id="NF005543">
    <property type="entry name" value="PRK07206.1"/>
    <property type="match status" value="1"/>
</dbReference>
<protein>
    <submittedName>
        <fullName evidence="6">ATP-grasp domain-containing protein</fullName>
    </submittedName>
</protein>
<dbReference type="GO" id="GO:0016874">
    <property type="term" value="F:ligase activity"/>
    <property type="evidence" value="ECO:0007669"/>
    <property type="project" value="UniProtKB-KW"/>
</dbReference>
<evidence type="ECO:0000256" key="1">
    <source>
        <dbReference type="ARBA" id="ARBA00022598"/>
    </source>
</evidence>
<feature type="domain" description="ATP-grasp" evidence="5">
    <location>
        <begin position="117"/>
        <end position="316"/>
    </location>
</feature>
<name>A0AAU3IGA4_9ACTN</name>
<dbReference type="PANTHER" id="PTHR43585:SF2">
    <property type="entry name" value="ATP-GRASP ENZYME FSQD"/>
    <property type="match status" value="1"/>
</dbReference>
<dbReference type="GO" id="GO:0046872">
    <property type="term" value="F:metal ion binding"/>
    <property type="evidence" value="ECO:0007669"/>
    <property type="project" value="InterPro"/>
</dbReference>
<dbReference type="InterPro" id="IPR011761">
    <property type="entry name" value="ATP-grasp"/>
</dbReference>
<dbReference type="SUPFAM" id="SSF56059">
    <property type="entry name" value="Glutathione synthetase ATP-binding domain-like"/>
    <property type="match status" value="1"/>
</dbReference>
<dbReference type="Pfam" id="PF13535">
    <property type="entry name" value="ATP-grasp_4"/>
    <property type="match status" value="1"/>
</dbReference>
<organism evidence="6">
    <name type="scientific">Streptomyces sp. NBC_01393</name>
    <dbReference type="NCBI Taxonomy" id="2903851"/>
    <lineage>
        <taxon>Bacteria</taxon>
        <taxon>Bacillati</taxon>
        <taxon>Actinomycetota</taxon>
        <taxon>Actinomycetes</taxon>
        <taxon>Kitasatosporales</taxon>
        <taxon>Streptomycetaceae</taxon>
        <taxon>Streptomyces</taxon>
    </lineage>
</organism>
<accession>A0AAU3IGA4</accession>